<feature type="non-terminal residue" evidence="1">
    <location>
        <position position="1"/>
    </location>
</feature>
<protein>
    <submittedName>
        <fullName evidence="1">Uncharacterized protein</fullName>
    </submittedName>
</protein>
<name>A0A382SZD7_9ZZZZ</name>
<sequence>WNIENIIDNATLKYSVNFVEDVVNLDVSPGASGIGCTEMVISNLGTITIDVDVEVSGDNITISPGAVSVTLAPEGNITTPICALALTRSEARAHPVSVLALGRETNTHLNQVQVTSNFTAIVDPYARLSIQAPMPAKHCIGSTFWTNFTGVNNGNANDSVVFEVSNIQELEDAGFTFTLPILQYQLEPALLDPLKQNSFQNLVIKVDSENVTEGYYNMIVTIATTMDGESFSAATTYQIWMANCQEQDANIEDDSLPSISLIPTLIAIGIIAMRRRY</sequence>
<dbReference type="AlphaFoldDB" id="A0A382SZD7"/>
<organism evidence="1">
    <name type="scientific">marine metagenome</name>
    <dbReference type="NCBI Taxonomy" id="408172"/>
    <lineage>
        <taxon>unclassified sequences</taxon>
        <taxon>metagenomes</taxon>
        <taxon>ecological metagenomes</taxon>
    </lineage>
</organism>
<dbReference type="EMBL" id="UINC01132783">
    <property type="protein sequence ID" value="SVD15310.1"/>
    <property type="molecule type" value="Genomic_DNA"/>
</dbReference>
<evidence type="ECO:0000313" key="1">
    <source>
        <dbReference type="EMBL" id="SVD15310.1"/>
    </source>
</evidence>
<gene>
    <name evidence="1" type="ORF">METZ01_LOCUS368164</name>
</gene>
<proteinExistence type="predicted"/>
<accession>A0A382SZD7</accession>
<reference evidence="1" key="1">
    <citation type="submission" date="2018-05" db="EMBL/GenBank/DDBJ databases">
        <authorList>
            <person name="Lanie J.A."/>
            <person name="Ng W.-L."/>
            <person name="Kazmierczak K.M."/>
            <person name="Andrzejewski T.M."/>
            <person name="Davidsen T.M."/>
            <person name="Wayne K.J."/>
            <person name="Tettelin H."/>
            <person name="Glass J.I."/>
            <person name="Rusch D."/>
            <person name="Podicherti R."/>
            <person name="Tsui H.-C.T."/>
            <person name="Winkler M.E."/>
        </authorList>
    </citation>
    <scope>NUCLEOTIDE SEQUENCE</scope>
</reference>
<dbReference type="InterPro" id="IPR058224">
    <property type="entry name" value="Choice_anch_T"/>
</dbReference>
<dbReference type="NCBIfam" id="NF041740">
    <property type="entry name" value="choice_anch_T"/>
    <property type="match status" value="1"/>
</dbReference>